<dbReference type="PANTHER" id="PTHR30619">
    <property type="entry name" value="DNA INTERNALIZATION/COMPETENCE PROTEIN COMEC/REC2"/>
    <property type="match status" value="1"/>
</dbReference>
<keyword evidence="4" id="KW-1185">Reference proteome</keyword>
<organism evidence="3 4">
    <name type="scientific">Wansuia hejianensis</name>
    <dbReference type="NCBI Taxonomy" id="2763667"/>
    <lineage>
        <taxon>Bacteria</taxon>
        <taxon>Bacillati</taxon>
        <taxon>Bacillota</taxon>
        <taxon>Clostridia</taxon>
        <taxon>Lachnospirales</taxon>
        <taxon>Lachnospiraceae</taxon>
        <taxon>Wansuia</taxon>
    </lineage>
</organism>
<dbReference type="InterPro" id="IPR001279">
    <property type="entry name" value="Metallo-B-lactamas"/>
</dbReference>
<dbReference type="SMART" id="SM00849">
    <property type="entry name" value="Lactamase_B"/>
    <property type="match status" value="1"/>
</dbReference>
<feature type="compositionally biased region" description="Low complexity" evidence="1">
    <location>
        <begin position="279"/>
        <end position="298"/>
    </location>
</feature>
<evidence type="ECO:0000313" key="3">
    <source>
        <dbReference type="EMBL" id="QNM10545.1"/>
    </source>
</evidence>
<sequence length="347" mass="36878">MTVHFLDVGQGLSVLVQSQGRNLIYDGGGRGASSFTVSYLQQQGVTDIQYLISSHYDEDHVAGLVGCLNAFHVEQVIGADYVQDTKIYESFMKGVEAQGLSVQHPAVGTEFSFGSGKFTILAPSSISGDDNGNSVVIKLENGSNSFIFTGDASAESEAAMCGSGLDLECDVLSVSHHGSATATSWEFLQAAVPELAVVSCGTDNSYGHPHRDTMDRLESMEIQVYRTDKQGTVTAVSDGTTIKWNQAPCNDYSPGDESDQGTQPEEQSQQGAGEPPAQPEVQAAPPEAAPQPEVTEAPDQTVMVWISATGSKYHNKPDCGNMNPDKAAQMSEADAQASGYEPCKKCF</sequence>
<proteinExistence type="predicted"/>
<dbReference type="InterPro" id="IPR036866">
    <property type="entry name" value="RibonucZ/Hydroxyglut_hydro"/>
</dbReference>
<dbReference type="Gene3D" id="3.60.15.10">
    <property type="entry name" value="Ribonuclease Z/Hydroxyacylglutathione hydrolase-like"/>
    <property type="match status" value="1"/>
</dbReference>
<keyword evidence="3" id="KW-0378">Hydrolase</keyword>
<accession>A0A7G9GIB3</accession>
<dbReference type="AlphaFoldDB" id="A0A7G9GIB3"/>
<dbReference type="KEGG" id="whj:H9Q79_15335"/>
<dbReference type="SUPFAM" id="SSF56281">
    <property type="entry name" value="Metallo-hydrolase/oxidoreductase"/>
    <property type="match status" value="1"/>
</dbReference>
<dbReference type="InterPro" id="IPR052159">
    <property type="entry name" value="Competence_DNA_uptake"/>
</dbReference>
<evidence type="ECO:0000259" key="2">
    <source>
        <dbReference type="SMART" id="SM00849"/>
    </source>
</evidence>
<feature type="region of interest" description="Disordered" evidence="1">
    <location>
        <begin position="243"/>
        <end position="347"/>
    </location>
</feature>
<evidence type="ECO:0000256" key="1">
    <source>
        <dbReference type="SAM" id="MobiDB-lite"/>
    </source>
</evidence>
<dbReference type="InterPro" id="IPR035681">
    <property type="entry name" value="ComA-like_MBL"/>
</dbReference>
<feature type="domain" description="Metallo-beta-lactamase" evidence="2">
    <location>
        <begin position="10"/>
        <end position="202"/>
    </location>
</feature>
<dbReference type="CDD" id="cd07731">
    <property type="entry name" value="ComA-like_MBL-fold"/>
    <property type="match status" value="1"/>
</dbReference>
<dbReference type="GO" id="GO:0016787">
    <property type="term" value="F:hydrolase activity"/>
    <property type="evidence" value="ECO:0007669"/>
    <property type="project" value="UniProtKB-KW"/>
</dbReference>
<dbReference type="PANTHER" id="PTHR30619:SF1">
    <property type="entry name" value="RECOMBINATION PROTEIN 2"/>
    <property type="match status" value="1"/>
</dbReference>
<dbReference type="EMBL" id="CP060635">
    <property type="protein sequence ID" value="QNM10545.1"/>
    <property type="molecule type" value="Genomic_DNA"/>
</dbReference>
<gene>
    <name evidence="3" type="ORF">H9Q79_15335</name>
</gene>
<dbReference type="Proteomes" id="UP000515860">
    <property type="component" value="Chromosome"/>
</dbReference>
<dbReference type="Pfam" id="PF00753">
    <property type="entry name" value="Lactamase_B"/>
    <property type="match status" value="1"/>
</dbReference>
<evidence type="ECO:0000313" key="4">
    <source>
        <dbReference type="Proteomes" id="UP000515860"/>
    </source>
</evidence>
<feature type="compositionally biased region" description="Polar residues" evidence="1">
    <location>
        <begin position="260"/>
        <end position="271"/>
    </location>
</feature>
<name>A0A7G9GIB3_9FIRM</name>
<protein>
    <submittedName>
        <fullName evidence="3">MBL fold metallo-hydrolase</fullName>
    </submittedName>
</protein>
<reference evidence="3 4" key="1">
    <citation type="submission" date="2020-08" db="EMBL/GenBank/DDBJ databases">
        <authorList>
            <person name="Liu C."/>
            <person name="Sun Q."/>
        </authorList>
    </citation>
    <scope>NUCLEOTIDE SEQUENCE [LARGE SCALE GENOMIC DNA]</scope>
    <source>
        <strain evidence="3 4">NSJ-29</strain>
    </source>
</reference>